<reference evidence="1" key="1">
    <citation type="submission" date="2023-03" db="EMBL/GenBank/DDBJ databases">
        <title>Massive genome expansion in bonnet fungi (Mycena s.s.) driven by repeated elements and novel gene families across ecological guilds.</title>
        <authorList>
            <consortium name="Lawrence Berkeley National Laboratory"/>
            <person name="Harder C.B."/>
            <person name="Miyauchi S."/>
            <person name="Viragh M."/>
            <person name="Kuo A."/>
            <person name="Thoen E."/>
            <person name="Andreopoulos B."/>
            <person name="Lu D."/>
            <person name="Skrede I."/>
            <person name="Drula E."/>
            <person name="Henrissat B."/>
            <person name="Morin E."/>
            <person name="Kohler A."/>
            <person name="Barry K."/>
            <person name="LaButti K."/>
            <person name="Morin E."/>
            <person name="Salamov A."/>
            <person name="Lipzen A."/>
            <person name="Mereny Z."/>
            <person name="Hegedus B."/>
            <person name="Baldrian P."/>
            <person name="Stursova M."/>
            <person name="Weitz H."/>
            <person name="Taylor A."/>
            <person name="Grigoriev I.V."/>
            <person name="Nagy L.G."/>
            <person name="Martin F."/>
            <person name="Kauserud H."/>
        </authorList>
    </citation>
    <scope>NUCLEOTIDE SEQUENCE</scope>
    <source>
        <strain evidence="1">CBHHK067</strain>
    </source>
</reference>
<protein>
    <submittedName>
        <fullName evidence="1">Uncharacterized protein</fullName>
    </submittedName>
</protein>
<name>A0AAD7DDQ3_MYCRO</name>
<organism evidence="1 2">
    <name type="scientific">Mycena rosella</name>
    <name type="common">Pink bonnet</name>
    <name type="synonym">Agaricus rosellus</name>
    <dbReference type="NCBI Taxonomy" id="1033263"/>
    <lineage>
        <taxon>Eukaryota</taxon>
        <taxon>Fungi</taxon>
        <taxon>Dikarya</taxon>
        <taxon>Basidiomycota</taxon>
        <taxon>Agaricomycotina</taxon>
        <taxon>Agaricomycetes</taxon>
        <taxon>Agaricomycetidae</taxon>
        <taxon>Agaricales</taxon>
        <taxon>Marasmiineae</taxon>
        <taxon>Mycenaceae</taxon>
        <taxon>Mycena</taxon>
    </lineage>
</organism>
<proteinExistence type="predicted"/>
<dbReference type="AlphaFoldDB" id="A0AAD7DDQ3"/>
<dbReference type="Gene3D" id="3.30.420.10">
    <property type="entry name" value="Ribonuclease H-like superfamily/Ribonuclease H"/>
    <property type="match status" value="1"/>
</dbReference>
<dbReference type="GO" id="GO:0003676">
    <property type="term" value="F:nucleic acid binding"/>
    <property type="evidence" value="ECO:0007669"/>
    <property type="project" value="InterPro"/>
</dbReference>
<dbReference type="PANTHER" id="PTHR35871:SF1">
    <property type="entry name" value="CXC1-LIKE CYSTEINE CLUSTER ASSOCIATED WITH KDZ TRANSPOSASES DOMAIN-CONTAINING PROTEIN"/>
    <property type="match status" value="1"/>
</dbReference>
<keyword evidence="2" id="KW-1185">Reference proteome</keyword>
<dbReference type="EMBL" id="JARKIE010000076">
    <property type="protein sequence ID" value="KAJ7688831.1"/>
    <property type="molecule type" value="Genomic_DNA"/>
</dbReference>
<gene>
    <name evidence="1" type="ORF">B0H17DRAFT_937990</name>
</gene>
<comment type="caution">
    <text evidence="1">The sequence shown here is derived from an EMBL/GenBank/DDBJ whole genome shotgun (WGS) entry which is preliminary data.</text>
</comment>
<dbReference type="PANTHER" id="PTHR35871">
    <property type="entry name" value="EXPRESSED PROTEIN"/>
    <property type="match status" value="1"/>
</dbReference>
<accession>A0AAD7DDQ3</accession>
<feature type="non-terminal residue" evidence="1">
    <location>
        <position position="179"/>
    </location>
</feature>
<evidence type="ECO:0000313" key="2">
    <source>
        <dbReference type="Proteomes" id="UP001221757"/>
    </source>
</evidence>
<evidence type="ECO:0000313" key="1">
    <source>
        <dbReference type="EMBL" id="KAJ7688831.1"/>
    </source>
</evidence>
<dbReference type="InterPro" id="IPR036397">
    <property type="entry name" value="RNaseH_sf"/>
</dbReference>
<dbReference type="Proteomes" id="UP001221757">
    <property type="component" value="Unassembled WGS sequence"/>
</dbReference>
<sequence>QDFYYPDNHPEMPGWFKGMQQILEEQGHTGLLAQCPGFKCEAEATSCCCRRILFNQPDFINQKSALQKLVESRGHICDFYPKYHCELNFIEIYWGAAKFKYQKSPSTKNIEEMEANVKQCLDEVPQLFILRFSNRAAQFVSAYYLGCTGKDLGYLQKTYKSHRMLPYNAVTLMRQSVHM</sequence>